<keyword evidence="1" id="KW-1133">Transmembrane helix</keyword>
<dbReference type="RefSeq" id="WP_209884414.1">
    <property type="nucleotide sequence ID" value="NZ_JAGGMR010000001.1"/>
</dbReference>
<accession>A0ABS4Q931</accession>
<name>A0ABS4Q931_9NOCA</name>
<dbReference type="Proteomes" id="UP001519325">
    <property type="component" value="Unassembled WGS sequence"/>
</dbReference>
<keyword evidence="3" id="KW-1185">Reference proteome</keyword>
<dbReference type="EMBL" id="JAGGMR010000001">
    <property type="protein sequence ID" value="MBP2187670.1"/>
    <property type="molecule type" value="Genomic_DNA"/>
</dbReference>
<gene>
    <name evidence="2" type="ORF">BJ987_000571</name>
</gene>
<reference evidence="2 3" key="1">
    <citation type="submission" date="2021-03" db="EMBL/GenBank/DDBJ databases">
        <title>Sequencing the genomes of 1000 actinobacteria strains.</title>
        <authorList>
            <person name="Klenk H.-P."/>
        </authorList>
    </citation>
    <scope>NUCLEOTIDE SEQUENCE [LARGE SCALE GENOMIC DNA]</scope>
    <source>
        <strain evidence="2 3">DSM 45516</strain>
    </source>
</reference>
<comment type="caution">
    <text evidence="2">The sequence shown here is derived from an EMBL/GenBank/DDBJ whole genome shotgun (WGS) entry which is preliminary data.</text>
</comment>
<evidence type="ECO:0000313" key="2">
    <source>
        <dbReference type="EMBL" id="MBP2187670.1"/>
    </source>
</evidence>
<sequence length="190" mass="20672">MTVFEPRQSVVDTLLFGNLVIERTGSRVTTRLESGESTVVSIERVGPRTRKTVPIGTRKGNRIVARVDDREIKVTPGSGRLLKRTFRIAVEIDDRSLSFRPSTIDTVMFINGKPSEIEKHFCDLTAKANGEIDVAWALPQTVKILDRTIEPPVPTTEDLLIGYALAAAFGTGALSLTAIVAEMVALAIPG</sequence>
<proteinExistence type="predicted"/>
<keyword evidence="1" id="KW-0472">Membrane</keyword>
<organism evidence="2 3">
    <name type="scientific">Nocardia goodfellowii</name>
    <dbReference type="NCBI Taxonomy" id="882446"/>
    <lineage>
        <taxon>Bacteria</taxon>
        <taxon>Bacillati</taxon>
        <taxon>Actinomycetota</taxon>
        <taxon>Actinomycetes</taxon>
        <taxon>Mycobacteriales</taxon>
        <taxon>Nocardiaceae</taxon>
        <taxon>Nocardia</taxon>
    </lineage>
</organism>
<feature type="transmembrane region" description="Helical" evidence="1">
    <location>
        <begin position="160"/>
        <end position="188"/>
    </location>
</feature>
<keyword evidence="1" id="KW-0812">Transmembrane</keyword>
<protein>
    <submittedName>
        <fullName evidence="2">Uncharacterized protein</fullName>
    </submittedName>
</protein>
<evidence type="ECO:0000313" key="3">
    <source>
        <dbReference type="Proteomes" id="UP001519325"/>
    </source>
</evidence>
<evidence type="ECO:0000256" key="1">
    <source>
        <dbReference type="SAM" id="Phobius"/>
    </source>
</evidence>